<dbReference type="PANTHER" id="PTHR36709:SF1">
    <property type="entry name" value="OS02G0604100 PROTEIN"/>
    <property type="match status" value="1"/>
</dbReference>
<protein>
    <submittedName>
        <fullName evidence="2">D-serine dehydratase</fullName>
    </submittedName>
</protein>
<feature type="region of interest" description="Disordered" evidence="1">
    <location>
        <begin position="13"/>
        <end position="49"/>
    </location>
</feature>
<comment type="caution">
    <text evidence="2">The sequence shown here is derived from an EMBL/GenBank/DDBJ whole genome shotgun (WGS) entry which is preliminary data.</text>
</comment>
<dbReference type="AlphaFoldDB" id="A0AAV8ELQ8"/>
<dbReference type="Proteomes" id="UP001140206">
    <property type="component" value="Chromosome 3"/>
</dbReference>
<gene>
    <name evidence="2" type="ORF">LUZ62_063344</name>
</gene>
<evidence type="ECO:0000313" key="2">
    <source>
        <dbReference type="EMBL" id="KAJ4779087.1"/>
    </source>
</evidence>
<proteinExistence type="predicted"/>
<name>A0AAV8ELQ8_9POAL</name>
<sequence length="136" mass="15808">MAKYNVVMRWKREKAQERKRAVHGDPTTKKLKELSKHPSSLSGKRKQKLMRKLRREQKDAVEKGLVTMADVEMACAEGTSSKGGKQMKLQIKKSSKLQIKRLRDKGMLIYCLSLFKKKKSKPFIQKLEGKKENPRH</sequence>
<reference evidence="2" key="1">
    <citation type="submission" date="2022-08" db="EMBL/GenBank/DDBJ databases">
        <authorList>
            <person name="Marques A."/>
        </authorList>
    </citation>
    <scope>NUCLEOTIDE SEQUENCE</scope>
    <source>
        <strain evidence="2">RhyPub2mFocal</strain>
        <tissue evidence="2">Leaves</tissue>
    </source>
</reference>
<evidence type="ECO:0000313" key="3">
    <source>
        <dbReference type="Proteomes" id="UP001140206"/>
    </source>
</evidence>
<keyword evidence="3" id="KW-1185">Reference proteome</keyword>
<organism evidence="2 3">
    <name type="scientific">Rhynchospora pubera</name>
    <dbReference type="NCBI Taxonomy" id="906938"/>
    <lineage>
        <taxon>Eukaryota</taxon>
        <taxon>Viridiplantae</taxon>
        <taxon>Streptophyta</taxon>
        <taxon>Embryophyta</taxon>
        <taxon>Tracheophyta</taxon>
        <taxon>Spermatophyta</taxon>
        <taxon>Magnoliopsida</taxon>
        <taxon>Liliopsida</taxon>
        <taxon>Poales</taxon>
        <taxon>Cyperaceae</taxon>
        <taxon>Cyperoideae</taxon>
        <taxon>Rhynchosporeae</taxon>
        <taxon>Rhynchospora</taxon>
    </lineage>
</organism>
<accession>A0AAV8ELQ8</accession>
<dbReference type="EMBL" id="JAMFTS010000003">
    <property type="protein sequence ID" value="KAJ4779087.1"/>
    <property type="molecule type" value="Genomic_DNA"/>
</dbReference>
<feature type="compositionally biased region" description="Basic and acidic residues" evidence="1">
    <location>
        <begin position="13"/>
        <end position="36"/>
    </location>
</feature>
<dbReference type="PANTHER" id="PTHR36709">
    <property type="entry name" value="OS02G0604100 PROTEIN"/>
    <property type="match status" value="1"/>
</dbReference>
<evidence type="ECO:0000256" key="1">
    <source>
        <dbReference type="SAM" id="MobiDB-lite"/>
    </source>
</evidence>